<reference evidence="1 2" key="1">
    <citation type="journal article" date="2019" name="Int. J. Syst. Evol. Microbiol.">
        <title>The Global Catalogue of Microorganisms (GCM) 10K type strain sequencing project: providing services to taxonomists for standard genome sequencing and annotation.</title>
        <authorList>
            <consortium name="The Broad Institute Genomics Platform"/>
            <consortium name="The Broad Institute Genome Sequencing Center for Infectious Disease"/>
            <person name="Wu L."/>
            <person name="Ma J."/>
        </authorList>
    </citation>
    <scope>NUCLEOTIDE SEQUENCE [LARGE SCALE GENOMIC DNA]</scope>
    <source>
        <strain evidence="1 2">CGMCC 1.12720</strain>
    </source>
</reference>
<accession>A0ACB5PUW9</accession>
<evidence type="ECO:0000313" key="2">
    <source>
        <dbReference type="Proteomes" id="UP000605392"/>
    </source>
</evidence>
<proteinExistence type="predicted"/>
<comment type="caution">
    <text evidence="1">The sequence shown here is derived from an EMBL/GenBank/DDBJ whole genome shotgun (WGS) entry which is preliminary data.</text>
</comment>
<gene>
    <name evidence="1" type="primary">malL</name>
    <name evidence="1" type="ORF">GCM10011375_31970</name>
</gene>
<dbReference type="Proteomes" id="UP000605392">
    <property type="component" value="Unassembled WGS sequence"/>
</dbReference>
<protein>
    <submittedName>
        <fullName evidence="1">Alpha-glucosidase</fullName>
    </submittedName>
</protein>
<keyword evidence="2" id="KW-1185">Reference proteome</keyword>
<dbReference type="EMBL" id="BMFN01000003">
    <property type="protein sequence ID" value="GGF74536.1"/>
    <property type="molecule type" value="Genomic_DNA"/>
</dbReference>
<sequence>MKILAISLLATLLLALWGCGQAQESTEKSPPAAKPTAQSQNEKWWKETVVYQIYPRSFQDSNGDGVGDLRGIISRLDYLQSLGVETIWLNPIYASPNDDNGYDISDYRRIQPEFGTMQDFDALLKGLHERGLKLVMDLVVNHSSDEHEWFKQARSSRQNPYRAYYHWWPAEKGKPTPRYSFFDVNSDAWKYDSLTNAYYLHYFSRKQPDLNWENPKLRQEVHSIMRFWLDKGIDGFRMDAFQYVAKDTTFPAFPAGYEKQILKYYSSGPNLHAYIQEMNREVLSKYPVMTVAEGAGDSPTEAMKFVDPARRELNMAYHFEGMDIGNGPEGYKLTDFKQVYTRWDSAFARKGWLSIFLANHDVPRMVSKFGDDRPAFRAASAKLLNTFILTMRGTPYCYNGDELGMTNIRFDRIEDYRDVATLNGYQKVKNQGGDLGGFLATAKRTARDNCRTPFQWDASPNAGFTTGRPWLKVNPNYRQINRAAQEKDPNSILNHFRRATAVRRQHKVLVYGQYQLLDAANPHIYAYTRTLDQERVLVALNFSSDKRTWALPATLKLGGQPWLNNYPTFTPAATLALQPWQAVVVPLR</sequence>
<organism evidence="1 2">
    <name type="scientific">Hymenobacter qilianensis</name>
    <dbReference type="NCBI Taxonomy" id="1385715"/>
    <lineage>
        <taxon>Bacteria</taxon>
        <taxon>Pseudomonadati</taxon>
        <taxon>Bacteroidota</taxon>
        <taxon>Cytophagia</taxon>
        <taxon>Cytophagales</taxon>
        <taxon>Hymenobacteraceae</taxon>
        <taxon>Hymenobacter</taxon>
    </lineage>
</organism>
<name>A0ACB5PUW9_9BACT</name>
<evidence type="ECO:0000313" key="1">
    <source>
        <dbReference type="EMBL" id="GGF74536.1"/>
    </source>
</evidence>